<proteinExistence type="predicted"/>
<evidence type="ECO:0000313" key="4">
    <source>
        <dbReference type="EMBL" id="SVP91573.1"/>
    </source>
</evidence>
<evidence type="ECO:0000256" key="3">
    <source>
        <dbReference type="SAM" id="MobiDB-lite"/>
    </source>
</evidence>
<dbReference type="InterPro" id="IPR046351">
    <property type="entry name" value="UTP4"/>
</dbReference>
<keyword evidence="1" id="KW-0853">WD repeat</keyword>
<evidence type="ECO:0000313" key="5">
    <source>
        <dbReference type="EMBL" id="SVP91854.1"/>
    </source>
</evidence>
<dbReference type="GO" id="GO:0003723">
    <property type="term" value="F:RNA binding"/>
    <property type="evidence" value="ECO:0007669"/>
    <property type="project" value="TreeGrafter"/>
</dbReference>
<dbReference type="EMBL" id="UIVS01000002">
    <property type="protein sequence ID" value="SVP91854.1"/>
    <property type="molecule type" value="Genomic_DNA"/>
</dbReference>
<dbReference type="PROSITE" id="PS00678">
    <property type="entry name" value="WD_REPEATS_1"/>
    <property type="match status" value="1"/>
</dbReference>
<dbReference type="EMBL" id="UIVT01000002">
    <property type="protein sequence ID" value="SVP91573.1"/>
    <property type="molecule type" value="Genomic_DNA"/>
</dbReference>
<dbReference type="InterPro" id="IPR015943">
    <property type="entry name" value="WD40/YVTN_repeat-like_dom_sf"/>
</dbReference>
<evidence type="ECO:0000256" key="1">
    <source>
        <dbReference type="ARBA" id="ARBA00022574"/>
    </source>
</evidence>
<evidence type="ECO:0000256" key="2">
    <source>
        <dbReference type="ARBA" id="ARBA00022737"/>
    </source>
</evidence>
<protein>
    <submittedName>
        <fullName evidence="4">Uncharacterized protein</fullName>
    </submittedName>
</protein>
<feature type="region of interest" description="Disordered" evidence="3">
    <location>
        <begin position="707"/>
        <end position="744"/>
    </location>
</feature>
<dbReference type="VEuPathDB" id="PiroplasmaDB:TA12610"/>
<dbReference type="GO" id="GO:0000462">
    <property type="term" value="P:maturation of SSU-rRNA from tricistronic rRNA transcript (SSU-rRNA, 5.8S rRNA, LSU-rRNA)"/>
    <property type="evidence" value="ECO:0007669"/>
    <property type="project" value="InterPro"/>
</dbReference>
<reference evidence="4" key="1">
    <citation type="submission" date="2018-07" db="EMBL/GenBank/DDBJ databases">
        <authorList>
            <person name="Quirk P.G."/>
            <person name="Krulwich T.A."/>
        </authorList>
    </citation>
    <scope>NUCLEOTIDE SEQUENCE</scope>
    <source>
        <strain evidence="4">Anand</strain>
    </source>
</reference>
<dbReference type="SMART" id="SM00320">
    <property type="entry name" value="WD40"/>
    <property type="match status" value="5"/>
</dbReference>
<sequence>MNNKLILLNIVNLDDICIHSSSFSNCGRYLAFSYANNVSIYEVVSNINLKTLSDVNVDASFRSIIWIPYKNLDYYNLSDYRLFTVGLHGIINEWDLNLLRPKRSCTSYGGAIFSGVLSNSSDILIACDDGCVRSFSIWNEEFSEKKEELNFKKVHLRHNKRILSVCSVDDGRVFCGTADSMILICDTNNDEYSNVIKITSNRSKKRVKSENEKREDEPVSEENNVHVWCLLYISSENTLVSGDSNGNVMFWDVSTFTMSHLFTQHNNDVLSLGLLNNDTLFSAGLDSKVTLYTNNKSSNAMLLNDQLGANMKELDNSTKDSTTGWSVSGFKYPIKGDIRTLCINHVYGIVGSAGSSGSISLLRAFKFFDSKKSMYKLIYPSVSKFIPVVSMNSTKTLALCRYKHHCDLWYIPVSNLASSRDSDTTSVSDRSSDVELFNDNFYSNVPYKLCQMKMNQNKGGINSCLLSPQGDVVAILNQVGIQILLVNLKELKVSQVKFEYQNLIVSSMAFISNFELMINHFSEDKYVFSIYNVKDGSLSTVKYLDFNKHVIKISVHYNHTLCDFPSTAQFKGGKVWCVYYCLDGNVYISDHDNFLYFMLPRFDSNSRICSVSFNDNCEFLIAFSTNFKYYVYDISARVIVKYQGLMIQTIPNRVCNNNSLILNSFCISNLVIVQTTHNIFYFKLNEEPFAMIDSQDPEVKTPVSIKHNDEREQNKIDRNNSPNKKNFDGQRNSDNVRNKNKNDKYKGRIVIGPRRLYNIPSIENTIYEPVRYVKTNKSYKQGVVKEKGKNESKTEIVKFTDESSSKYTNIVKNEFIVHTDILLKDGKVNIISFKANIKDDFVRKKRYGN</sequence>
<dbReference type="GO" id="GO:0030686">
    <property type="term" value="C:90S preribosome"/>
    <property type="evidence" value="ECO:0007669"/>
    <property type="project" value="InterPro"/>
</dbReference>
<dbReference type="AlphaFoldDB" id="A0A3B0MN12"/>
<keyword evidence="2" id="KW-0677">Repeat</keyword>
<feature type="compositionally biased region" description="Basic and acidic residues" evidence="3">
    <location>
        <begin position="734"/>
        <end position="744"/>
    </location>
</feature>
<dbReference type="Pfam" id="PF00400">
    <property type="entry name" value="WD40"/>
    <property type="match status" value="1"/>
</dbReference>
<dbReference type="Gene3D" id="2.130.10.10">
    <property type="entry name" value="YVTN repeat-like/Quinoprotein amine dehydrogenase"/>
    <property type="match status" value="2"/>
</dbReference>
<dbReference type="PANTHER" id="PTHR44163">
    <property type="entry name" value="U3 SMALL NUCLEOLAR RNA-ASSOCIATED PROTEIN 4 HOMOLOG"/>
    <property type="match status" value="1"/>
</dbReference>
<dbReference type="PANTHER" id="PTHR44163:SF1">
    <property type="entry name" value="U3 SMALL NUCLEOLAR RNA-ASSOCIATED PROTEIN 4 HOMOLOG"/>
    <property type="match status" value="1"/>
</dbReference>
<dbReference type="GO" id="GO:0032040">
    <property type="term" value="C:small-subunit processome"/>
    <property type="evidence" value="ECO:0007669"/>
    <property type="project" value="TreeGrafter"/>
</dbReference>
<feature type="compositionally biased region" description="Polar residues" evidence="3">
    <location>
        <begin position="719"/>
        <end position="733"/>
    </location>
</feature>
<dbReference type="InterPro" id="IPR036322">
    <property type="entry name" value="WD40_repeat_dom_sf"/>
</dbReference>
<dbReference type="InterPro" id="IPR019775">
    <property type="entry name" value="WD40_repeat_CS"/>
</dbReference>
<dbReference type="InterPro" id="IPR001680">
    <property type="entry name" value="WD40_rpt"/>
</dbReference>
<dbReference type="GO" id="GO:0034455">
    <property type="term" value="C:t-UTP complex"/>
    <property type="evidence" value="ECO:0007669"/>
    <property type="project" value="TreeGrafter"/>
</dbReference>
<name>A0A3B0MN12_THEAN</name>
<dbReference type="SUPFAM" id="SSF50978">
    <property type="entry name" value="WD40 repeat-like"/>
    <property type="match status" value="2"/>
</dbReference>
<gene>
    <name evidence="4" type="ORF">TAT_000183500</name>
    <name evidence="5" type="ORF">TAV_000183700</name>
</gene>
<feature type="compositionally biased region" description="Basic and acidic residues" evidence="3">
    <location>
        <begin position="707"/>
        <end position="718"/>
    </location>
</feature>
<accession>A0A3B0MN12</accession>
<organism evidence="4">
    <name type="scientific">Theileria annulata</name>
    <dbReference type="NCBI Taxonomy" id="5874"/>
    <lineage>
        <taxon>Eukaryota</taxon>
        <taxon>Sar</taxon>
        <taxon>Alveolata</taxon>
        <taxon>Apicomplexa</taxon>
        <taxon>Aconoidasida</taxon>
        <taxon>Piroplasmida</taxon>
        <taxon>Theileriidae</taxon>
        <taxon>Theileria</taxon>
    </lineage>
</organism>